<evidence type="ECO:0000313" key="2">
    <source>
        <dbReference type="EMBL" id="KAB0801861.1"/>
    </source>
</evidence>
<dbReference type="EMBL" id="VVIM01000002">
    <property type="protein sequence ID" value="KAB0801861.1"/>
    <property type="molecule type" value="Genomic_DNA"/>
</dbReference>
<protein>
    <recommendedName>
        <fullName evidence="1">ZSWIM1/3 RNaseH-like domain-containing protein</fullName>
    </recommendedName>
</protein>
<dbReference type="PANTHER" id="PTHR31569">
    <property type="entry name" value="SWIM-TYPE DOMAIN-CONTAINING PROTEIN"/>
    <property type="match status" value="1"/>
</dbReference>
<dbReference type="Proteomes" id="UP000327044">
    <property type="component" value="Unassembled WGS sequence"/>
</dbReference>
<dbReference type="Pfam" id="PF21056">
    <property type="entry name" value="ZSWIM1-3_RNaseH-like"/>
    <property type="match status" value="1"/>
</dbReference>
<dbReference type="AlphaFoldDB" id="A0A5N4AWZ4"/>
<reference evidence="2 3" key="1">
    <citation type="journal article" date="2018" name="Elife">
        <title>Firefly genomes illuminate parallel origins of bioluminescence in beetles.</title>
        <authorList>
            <person name="Fallon T.R."/>
            <person name="Lower S.E."/>
            <person name="Chang C.H."/>
            <person name="Bessho-Uehara M."/>
            <person name="Martin G.J."/>
            <person name="Bewick A.J."/>
            <person name="Behringer M."/>
            <person name="Debat H.J."/>
            <person name="Wong I."/>
            <person name="Day J.C."/>
            <person name="Suvorov A."/>
            <person name="Silva C.J."/>
            <person name="Stanger-Hall K.F."/>
            <person name="Hall D.W."/>
            <person name="Schmitz R.J."/>
            <person name="Nelson D.R."/>
            <person name="Lewis S.M."/>
            <person name="Shigenobu S."/>
            <person name="Bybee S.M."/>
            <person name="Larracuente A.M."/>
            <person name="Oba Y."/>
            <person name="Weng J.K."/>
        </authorList>
    </citation>
    <scope>NUCLEOTIDE SEQUENCE [LARGE SCALE GENOMIC DNA]</scope>
    <source>
        <strain evidence="2">1611_PpyrPB1</strain>
        <tissue evidence="2">Whole body</tissue>
    </source>
</reference>
<name>A0A5N4AWZ4_PHOPY</name>
<dbReference type="InterPro" id="IPR052579">
    <property type="entry name" value="Zinc_finger_SWIM"/>
</dbReference>
<evidence type="ECO:0000259" key="1">
    <source>
        <dbReference type="Pfam" id="PF21056"/>
    </source>
</evidence>
<organism evidence="2 3">
    <name type="scientific">Photinus pyralis</name>
    <name type="common">Common eastern firefly</name>
    <name type="synonym">Lampyris pyralis</name>
    <dbReference type="NCBI Taxonomy" id="7054"/>
    <lineage>
        <taxon>Eukaryota</taxon>
        <taxon>Metazoa</taxon>
        <taxon>Ecdysozoa</taxon>
        <taxon>Arthropoda</taxon>
        <taxon>Hexapoda</taxon>
        <taxon>Insecta</taxon>
        <taxon>Pterygota</taxon>
        <taxon>Neoptera</taxon>
        <taxon>Endopterygota</taxon>
        <taxon>Coleoptera</taxon>
        <taxon>Polyphaga</taxon>
        <taxon>Elateriformia</taxon>
        <taxon>Elateroidea</taxon>
        <taxon>Lampyridae</taxon>
        <taxon>Lampyrinae</taxon>
        <taxon>Photinus</taxon>
    </lineage>
</organism>
<dbReference type="PANTHER" id="PTHR31569:SF4">
    <property type="entry name" value="SWIM-TYPE DOMAIN-CONTAINING PROTEIN"/>
    <property type="match status" value="1"/>
</dbReference>
<feature type="domain" description="ZSWIM1/3 RNaseH-like" evidence="1">
    <location>
        <begin position="141"/>
        <end position="262"/>
    </location>
</feature>
<accession>A0A5N4AWZ4</accession>
<gene>
    <name evidence="2" type="ORF">PPYR_04047</name>
</gene>
<sequence length="284" mass="33040">MSHIFKIGKTFHSYSEVESQKFRPSGSWQRDTQTFKKEQLCPAHVSLRVTTDGRDLEVRSVSESHSHDRSMVQLQYLPHQRRLRSKDKENVEELLALRANRKLVKQKLERNTRKILTLKDLSNIEKSGKKSENLDECVDVLRNQYNAEVNILKDGENNFKGMFIQTFNMKNTLKAYPEFLGIDGTYKLINLGIPVFLIALEDRNCQIEIVSLCVLTTMDKESFTWFLKTFRPQTELTKSIMTDKDLLERSVIKDIVPEANVIICIFYSMRSFSQEITCEKMGIT</sequence>
<comment type="caution">
    <text evidence="2">The sequence shown here is derived from an EMBL/GenBank/DDBJ whole genome shotgun (WGS) entry which is preliminary data.</text>
</comment>
<evidence type="ECO:0000313" key="3">
    <source>
        <dbReference type="Proteomes" id="UP000327044"/>
    </source>
</evidence>
<dbReference type="InParanoid" id="A0A5N4AWZ4"/>
<proteinExistence type="predicted"/>
<keyword evidence="3" id="KW-1185">Reference proteome</keyword>
<dbReference type="InterPro" id="IPR048324">
    <property type="entry name" value="ZSWIM1-3_RNaseH-like"/>
</dbReference>